<dbReference type="InterPro" id="IPR003663">
    <property type="entry name" value="Sugar/inositol_transpt"/>
</dbReference>
<dbReference type="SUPFAM" id="SSF103473">
    <property type="entry name" value="MFS general substrate transporter"/>
    <property type="match status" value="1"/>
</dbReference>
<keyword evidence="7 10" id="KW-0472">Membrane</keyword>
<dbReference type="PRINTS" id="PR00171">
    <property type="entry name" value="SUGRTRNSPORT"/>
</dbReference>
<evidence type="ECO:0000256" key="8">
    <source>
        <dbReference type="ARBA" id="ARBA00043213"/>
    </source>
</evidence>
<keyword evidence="13" id="KW-1185">Reference proteome</keyword>
<sequence length="539" mass="59339">MFSKRPKDDSTNPAPTEVYNWRIYALAASAAMGSAMFGYDSAFIGGTMSLPAFMSRFHLATASGDQLAALKANIVSTFQAGCFFGVIFCYLLTEKIGRRWLLIYCGAIFDIGAVLQLVSPGILGLIYAGRAFTGIAVGASSMIVPVYISESCPPAVRGRLIGIFEIFIQVAQIFGFWVNYGVNLNVSPTSDSQWHIPFALQLIPGTLLCICMFFQPESPRWLLNAKRTDDARKVLSYLRNLPEDHEYLSWEINTVLQQVEHEHAVVSNKNFIGKLREIGLPANRNRLLMGIALMLIQNMSGINALNYYSPSIFKAIGFTGTSVGLLATGIFGIVKAGATAIFMIWGIETLGRRRALLIGSVGAMISLYYIGAYTKVTNSFSANAAANSTKDAAAYIAIVMIYVFAVFYAMSWNGIPWIFCSAEVFPMAIRSTCLLFTTCAQWLGQFIIVYSTPYMMENIKWGTFILFGSAVLFGVIFTFTLIPETKGLSLEDMDILFSQSGLGLTWRKKTDAILAERREEGIANVLSEVKQDVAHLEKV</sequence>
<dbReference type="PANTHER" id="PTHR48022">
    <property type="entry name" value="PLASTIDIC GLUCOSE TRANSPORTER 4"/>
    <property type="match status" value="1"/>
</dbReference>
<evidence type="ECO:0000256" key="4">
    <source>
        <dbReference type="ARBA" id="ARBA00022692"/>
    </source>
</evidence>
<comment type="caution">
    <text evidence="12">The sequence shown here is derived from an EMBL/GenBank/DDBJ whole genome shotgun (WGS) entry which is preliminary data.</text>
</comment>
<keyword evidence="5" id="KW-0672">Quinate metabolism</keyword>
<feature type="transmembrane region" description="Helical" evidence="10">
    <location>
        <begin position="21"/>
        <end position="39"/>
    </location>
</feature>
<dbReference type="InterPro" id="IPR005829">
    <property type="entry name" value="Sugar_transporter_CS"/>
</dbReference>
<dbReference type="InterPro" id="IPR036259">
    <property type="entry name" value="MFS_trans_sf"/>
</dbReference>
<dbReference type="PROSITE" id="PS00217">
    <property type="entry name" value="SUGAR_TRANSPORT_2"/>
    <property type="match status" value="1"/>
</dbReference>
<organism evidence="12 13">
    <name type="scientific">Bionectria ochroleuca</name>
    <name type="common">Gliocladium roseum</name>
    <dbReference type="NCBI Taxonomy" id="29856"/>
    <lineage>
        <taxon>Eukaryota</taxon>
        <taxon>Fungi</taxon>
        <taxon>Dikarya</taxon>
        <taxon>Ascomycota</taxon>
        <taxon>Pezizomycotina</taxon>
        <taxon>Sordariomycetes</taxon>
        <taxon>Hypocreomycetidae</taxon>
        <taxon>Hypocreales</taxon>
        <taxon>Bionectriaceae</taxon>
        <taxon>Clonostachys</taxon>
    </lineage>
</organism>
<feature type="transmembrane region" description="Helical" evidence="10">
    <location>
        <begin position="125"/>
        <end position="148"/>
    </location>
</feature>
<dbReference type="Pfam" id="PF00083">
    <property type="entry name" value="Sugar_tr"/>
    <property type="match status" value="1"/>
</dbReference>
<protein>
    <recommendedName>
        <fullName evidence="8">Quinate transporter</fullName>
    </recommendedName>
</protein>
<feature type="transmembrane region" description="Helical" evidence="10">
    <location>
        <begin position="392"/>
        <end position="415"/>
    </location>
</feature>
<feature type="transmembrane region" description="Helical" evidence="10">
    <location>
        <begin position="160"/>
        <end position="182"/>
    </location>
</feature>
<dbReference type="NCBIfam" id="TIGR00879">
    <property type="entry name" value="SP"/>
    <property type="match status" value="1"/>
</dbReference>
<dbReference type="PANTHER" id="PTHR48022:SF34">
    <property type="entry name" value="MAJOR FACILITATOR SUPERFAMILY (MFS) PROFILE DOMAIN-CONTAINING PROTEIN-RELATED"/>
    <property type="match status" value="1"/>
</dbReference>
<evidence type="ECO:0000256" key="7">
    <source>
        <dbReference type="ARBA" id="ARBA00023136"/>
    </source>
</evidence>
<evidence type="ECO:0000256" key="3">
    <source>
        <dbReference type="ARBA" id="ARBA00022448"/>
    </source>
</evidence>
<evidence type="ECO:0000259" key="11">
    <source>
        <dbReference type="PROSITE" id="PS50850"/>
    </source>
</evidence>
<gene>
    <name evidence="12" type="ORF">CLO192961_LOCUS179520</name>
</gene>
<evidence type="ECO:0000256" key="6">
    <source>
        <dbReference type="ARBA" id="ARBA00022989"/>
    </source>
</evidence>
<evidence type="ECO:0000313" key="12">
    <source>
        <dbReference type="EMBL" id="VUC26021.1"/>
    </source>
</evidence>
<evidence type="ECO:0000256" key="10">
    <source>
        <dbReference type="SAM" id="Phobius"/>
    </source>
</evidence>
<feature type="transmembrane region" description="Helical" evidence="10">
    <location>
        <begin position="74"/>
        <end position="93"/>
    </location>
</feature>
<feature type="transmembrane region" description="Helical" evidence="10">
    <location>
        <begin position="427"/>
        <end position="449"/>
    </location>
</feature>
<comment type="similarity">
    <text evidence="2 9">Belongs to the major facilitator superfamily. Sugar transporter (TC 2.A.1.1) family.</text>
</comment>
<evidence type="ECO:0000256" key="1">
    <source>
        <dbReference type="ARBA" id="ARBA00004141"/>
    </source>
</evidence>
<evidence type="ECO:0000256" key="5">
    <source>
        <dbReference type="ARBA" id="ARBA00022911"/>
    </source>
</evidence>
<proteinExistence type="inferred from homology"/>
<feature type="transmembrane region" description="Helical" evidence="10">
    <location>
        <begin position="354"/>
        <end position="372"/>
    </location>
</feature>
<evidence type="ECO:0000256" key="9">
    <source>
        <dbReference type="RuleBase" id="RU003346"/>
    </source>
</evidence>
<reference evidence="12 13" key="1">
    <citation type="submission" date="2019-06" db="EMBL/GenBank/DDBJ databases">
        <authorList>
            <person name="Broberg M."/>
        </authorList>
    </citation>
    <scope>NUCLEOTIDE SEQUENCE [LARGE SCALE GENOMIC DNA]</scope>
</reference>
<dbReference type="InterPro" id="IPR005828">
    <property type="entry name" value="MFS_sugar_transport-like"/>
</dbReference>
<comment type="subcellular location">
    <subcellularLocation>
        <location evidence="1">Membrane</location>
        <topology evidence="1">Multi-pass membrane protein</topology>
    </subcellularLocation>
</comment>
<evidence type="ECO:0000256" key="2">
    <source>
        <dbReference type="ARBA" id="ARBA00010992"/>
    </source>
</evidence>
<dbReference type="InterPro" id="IPR020846">
    <property type="entry name" value="MFS_dom"/>
</dbReference>
<accession>A0ABY6U6T8</accession>
<keyword evidence="6 10" id="KW-1133">Transmembrane helix</keyword>
<feature type="domain" description="Major facilitator superfamily (MFS) profile" evidence="11">
    <location>
        <begin position="26"/>
        <end position="486"/>
    </location>
</feature>
<evidence type="ECO:0000313" key="13">
    <source>
        <dbReference type="Proteomes" id="UP000766486"/>
    </source>
</evidence>
<feature type="transmembrane region" description="Helical" evidence="10">
    <location>
        <begin position="325"/>
        <end position="347"/>
    </location>
</feature>
<dbReference type="PROSITE" id="PS50850">
    <property type="entry name" value="MFS"/>
    <property type="match status" value="1"/>
</dbReference>
<keyword evidence="4 10" id="KW-0812">Transmembrane</keyword>
<feature type="transmembrane region" description="Helical" evidence="10">
    <location>
        <begin position="100"/>
        <end position="119"/>
    </location>
</feature>
<feature type="transmembrane region" description="Helical" evidence="10">
    <location>
        <begin position="194"/>
        <end position="214"/>
    </location>
</feature>
<dbReference type="InterPro" id="IPR050360">
    <property type="entry name" value="MFS_Sugar_Transporters"/>
</dbReference>
<name>A0ABY6U6T8_BIOOC</name>
<dbReference type="Gene3D" id="1.20.1250.20">
    <property type="entry name" value="MFS general substrate transporter like domains"/>
    <property type="match status" value="1"/>
</dbReference>
<feature type="transmembrane region" description="Helical" evidence="10">
    <location>
        <begin position="461"/>
        <end position="482"/>
    </location>
</feature>
<dbReference type="EMBL" id="CABFNS010000742">
    <property type="protein sequence ID" value="VUC26021.1"/>
    <property type="molecule type" value="Genomic_DNA"/>
</dbReference>
<dbReference type="Proteomes" id="UP000766486">
    <property type="component" value="Unassembled WGS sequence"/>
</dbReference>
<keyword evidence="3 9" id="KW-0813">Transport</keyword>